<feature type="transmembrane region" description="Helical" evidence="1">
    <location>
        <begin position="82"/>
        <end position="99"/>
    </location>
</feature>
<organism evidence="2 3">
    <name type="scientific">Sporosarcina psychrophila</name>
    <name type="common">Bacillus psychrophilus</name>
    <dbReference type="NCBI Taxonomy" id="1476"/>
    <lineage>
        <taxon>Bacteria</taxon>
        <taxon>Bacillati</taxon>
        <taxon>Bacillota</taxon>
        <taxon>Bacilli</taxon>
        <taxon>Bacillales</taxon>
        <taxon>Caryophanaceae</taxon>
        <taxon>Sporosarcina</taxon>
    </lineage>
</organism>
<protein>
    <submittedName>
        <fullName evidence="2">Uncharacterized protein</fullName>
    </submittedName>
</protein>
<keyword evidence="1" id="KW-1133">Transmembrane helix</keyword>
<feature type="transmembrane region" description="Helical" evidence="1">
    <location>
        <begin position="12"/>
        <end position="33"/>
    </location>
</feature>
<evidence type="ECO:0000256" key="1">
    <source>
        <dbReference type="SAM" id="Phobius"/>
    </source>
</evidence>
<feature type="transmembrane region" description="Helical" evidence="1">
    <location>
        <begin position="45"/>
        <end position="66"/>
    </location>
</feature>
<keyword evidence="1" id="KW-0472">Membrane</keyword>
<dbReference type="Proteomes" id="UP001549104">
    <property type="component" value="Unassembled WGS sequence"/>
</dbReference>
<reference evidence="2 3" key="1">
    <citation type="submission" date="2024-06" db="EMBL/GenBank/DDBJ databases">
        <title>Sorghum-associated microbial communities from plants grown in Nebraska, USA.</title>
        <authorList>
            <person name="Schachtman D."/>
        </authorList>
    </citation>
    <scope>NUCLEOTIDE SEQUENCE [LARGE SCALE GENOMIC DNA]</scope>
    <source>
        <strain evidence="2 3">1288</strain>
    </source>
</reference>
<name>A0ABV2K270_SPOPS</name>
<gene>
    <name evidence="2" type="ORF">ABIC55_000250</name>
</gene>
<evidence type="ECO:0000313" key="3">
    <source>
        <dbReference type="Proteomes" id="UP001549104"/>
    </source>
</evidence>
<sequence>MSALKRDAIIFFKVLIYLAIGFILTENVLGVIYEKFGISFMGNVWVNWFGLSYLLYFFYTTIRVLFTNENNQLFKKHMKSKVFWVLFIVSAYVVFIPFIKGKNPF</sequence>
<evidence type="ECO:0000313" key="2">
    <source>
        <dbReference type="EMBL" id="MET3655166.1"/>
    </source>
</evidence>
<keyword evidence="1" id="KW-0812">Transmembrane</keyword>
<dbReference type="RefSeq" id="WP_354311939.1">
    <property type="nucleotide sequence ID" value="NZ_JBEPME010000001.1"/>
</dbReference>
<keyword evidence="3" id="KW-1185">Reference proteome</keyword>
<dbReference type="EMBL" id="JBEPME010000001">
    <property type="protein sequence ID" value="MET3655166.1"/>
    <property type="molecule type" value="Genomic_DNA"/>
</dbReference>
<accession>A0ABV2K270</accession>
<comment type="caution">
    <text evidence="2">The sequence shown here is derived from an EMBL/GenBank/DDBJ whole genome shotgun (WGS) entry which is preliminary data.</text>
</comment>
<proteinExistence type="predicted"/>